<dbReference type="Proteomes" id="UP000242502">
    <property type="component" value="Unassembled WGS sequence"/>
</dbReference>
<organism evidence="1 2">
    <name type="scientific">Candidatus Endobugula sertula</name>
    <name type="common">Bugula neritina bacterial symbiont</name>
    <dbReference type="NCBI Taxonomy" id="62101"/>
    <lineage>
        <taxon>Bacteria</taxon>
        <taxon>Pseudomonadati</taxon>
        <taxon>Pseudomonadota</taxon>
        <taxon>Gammaproteobacteria</taxon>
        <taxon>Cellvibrionales</taxon>
        <taxon>Cellvibrionaceae</taxon>
        <taxon>Candidatus Endobugula</taxon>
    </lineage>
</organism>
<accession>A0A1D2QMZ7</accession>
<name>A0A1D2QMZ7_9GAMM</name>
<comment type="caution">
    <text evidence="1">The sequence shown here is derived from an EMBL/GenBank/DDBJ whole genome shotgun (WGS) entry which is preliminary data.</text>
</comment>
<gene>
    <name evidence="1" type="ORF">AB835_11350</name>
</gene>
<evidence type="ECO:0000313" key="1">
    <source>
        <dbReference type="EMBL" id="ODS22943.1"/>
    </source>
</evidence>
<reference evidence="1 2" key="1">
    <citation type="journal article" date="2016" name="Appl. Environ. Microbiol.">
        <title>Lack of Overt Genome Reduction in the Bryostatin-Producing Bryozoan Symbiont "Candidatus Endobugula sertula".</title>
        <authorList>
            <person name="Miller I.J."/>
            <person name="Vanee N."/>
            <person name="Fong S.S."/>
            <person name="Lim-Fong G.E."/>
            <person name="Kwan J.C."/>
        </authorList>
    </citation>
    <scope>NUCLEOTIDE SEQUENCE [LARGE SCALE GENOMIC DNA]</scope>
    <source>
        <strain evidence="1">AB1-4</strain>
    </source>
</reference>
<dbReference type="AlphaFoldDB" id="A0A1D2QMZ7"/>
<protein>
    <submittedName>
        <fullName evidence="1">Uncharacterized protein</fullName>
    </submittedName>
</protein>
<evidence type="ECO:0000313" key="2">
    <source>
        <dbReference type="Proteomes" id="UP000242502"/>
    </source>
</evidence>
<dbReference type="EMBL" id="MDLC01000045">
    <property type="protein sequence ID" value="ODS22943.1"/>
    <property type="molecule type" value="Genomic_DNA"/>
</dbReference>
<proteinExistence type="predicted"/>
<sequence length="106" mass="12503">MTSNNKNTVSYLPMEKRHHIAYADSENHRPSFSLCCQEKTPPYHNKLADQWEQHQAMQDFYHTALLALSTSDEYQEYEDWHYGAFLLSKHLAKQGEELIETIEKLT</sequence>